<dbReference type="EMBL" id="WTYA01000003">
    <property type="protein sequence ID" value="MXP28119.1"/>
    <property type="molecule type" value="Genomic_DNA"/>
</dbReference>
<dbReference type="InterPro" id="IPR052165">
    <property type="entry name" value="Membrane_assoc_protease"/>
</dbReference>
<protein>
    <submittedName>
        <fullName evidence="7">NfeD family protein</fullName>
    </submittedName>
</protein>
<name>A0A845AFC7_9SPHN</name>
<keyword evidence="4 5" id="KW-0472">Membrane</keyword>
<evidence type="ECO:0000313" key="7">
    <source>
        <dbReference type="EMBL" id="MXP28119.1"/>
    </source>
</evidence>
<keyword evidence="2 5" id="KW-0812">Transmembrane</keyword>
<dbReference type="GO" id="GO:0005886">
    <property type="term" value="C:plasma membrane"/>
    <property type="evidence" value="ECO:0007669"/>
    <property type="project" value="TreeGrafter"/>
</dbReference>
<feature type="domain" description="NfeD-like C-terminal" evidence="6">
    <location>
        <begin position="91"/>
        <end position="144"/>
    </location>
</feature>
<feature type="transmembrane region" description="Helical" evidence="5">
    <location>
        <begin position="51"/>
        <end position="69"/>
    </location>
</feature>
<dbReference type="Gene3D" id="2.40.50.140">
    <property type="entry name" value="Nucleic acid-binding proteins"/>
    <property type="match status" value="1"/>
</dbReference>
<keyword evidence="3 5" id="KW-1133">Transmembrane helix</keyword>
<evidence type="ECO:0000256" key="3">
    <source>
        <dbReference type="ARBA" id="ARBA00022989"/>
    </source>
</evidence>
<evidence type="ECO:0000256" key="2">
    <source>
        <dbReference type="ARBA" id="ARBA00022692"/>
    </source>
</evidence>
<feature type="transmembrane region" description="Helical" evidence="5">
    <location>
        <begin position="12"/>
        <end position="45"/>
    </location>
</feature>
<evidence type="ECO:0000259" key="6">
    <source>
        <dbReference type="Pfam" id="PF01957"/>
    </source>
</evidence>
<keyword evidence="8" id="KW-1185">Reference proteome</keyword>
<organism evidence="7 8">
    <name type="scientific">Qipengyuania algicida</name>
    <dbReference type="NCBI Taxonomy" id="1836209"/>
    <lineage>
        <taxon>Bacteria</taxon>
        <taxon>Pseudomonadati</taxon>
        <taxon>Pseudomonadota</taxon>
        <taxon>Alphaproteobacteria</taxon>
        <taxon>Sphingomonadales</taxon>
        <taxon>Erythrobacteraceae</taxon>
        <taxon>Qipengyuania</taxon>
    </lineage>
</organism>
<dbReference type="Pfam" id="PF01957">
    <property type="entry name" value="NfeD"/>
    <property type="match status" value="1"/>
</dbReference>
<dbReference type="InterPro" id="IPR012340">
    <property type="entry name" value="NA-bd_OB-fold"/>
</dbReference>
<comment type="subcellular location">
    <subcellularLocation>
        <location evidence="1">Membrane</location>
        <topology evidence="1">Multi-pass membrane protein</topology>
    </subcellularLocation>
</comment>
<evidence type="ECO:0000313" key="8">
    <source>
        <dbReference type="Proteomes" id="UP000439780"/>
    </source>
</evidence>
<dbReference type="AlphaFoldDB" id="A0A845AFC7"/>
<evidence type="ECO:0000256" key="4">
    <source>
        <dbReference type="ARBA" id="ARBA00023136"/>
    </source>
</evidence>
<dbReference type="PANTHER" id="PTHR33507">
    <property type="entry name" value="INNER MEMBRANE PROTEIN YBBJ"/>
    <property type="match status" value="1"/>
</dbReference>
<evidence type="ECO:0000256" key="1">
    <source>
        <dbReference type="ARBA" id="ARBA00004141"/>
    </source>
</evidence>
<dbReference type="Proteomes" id="UP000439780">
    <property type="component" value="Unassembled WGS sequence"/>
</dbReference>
<reference evidence="7 8" key="1">
    <citation type="submission" date="2019-12" db="EMBL/GenBank/DDBJ databases">
        <title>Genomic-based taxomic classification of the family Erythrobacteraceae.</title>
        <authorList>
            <person name="Xu L."/>
        </authorList>
    </citation>
    <scope>NUCLEOTIDE SEQUENCE [LARGE SCALE GENOMIC DNA]</scope>
    <source>
        <strain evidence="7 8">KEMB 9005-328</strain>
    </source>
</reference>
<comment type="caution">
    <text evidence="7">The sequence shown here is derived from an EMBL/GenBank/DDBJ whole genome shotgun (WGS) entry which is preliminary data.</text>
</comment>
<dbReference type="InterPro" id="IPR002810">
    <property type="entry name" value="NfeD-like_C"/>
</dbReference>
<sequence length="156" mass="16760">MMDGIETYWIWIAVGLVLALLELVVPGVYLIWLALAALATGLLVFVGDPPAAMQIVSFVFLSLIFAYSARRFLSDSPIVSSDPLLNNRLGRLMGETAVVTQAIDGGSGRVRVGDSEWIALGPDVASGQRVRITGHRGSQLLVEPATPQIESRPEES</sequence>
<proteinExistence type="predicted"/>
<dbReference type="OrthoDB" id="9810336at2"/>
<accession>A0A845AFC7</accession>
<evidence type="ECO:0000256" key="5">
    <source>
        <dbReference type="SAM" id="Phobius"/>
    </source>
</evidence>
<dbReference type="PANTHER" id="PTHR33507:SF3">
    <property type="entry name" value="INNER MEMBRANE PROTEIN YBBJ"/>
    <property type="match status" value="1"/>
</dbReference>
<gene>
    <name evidence="7" type="ORF">GRI58_04695</name>
</gene>